<keyword evidence="3" id="KW-1133">Transmembrane helix</keyword>
<dbReference type="RefSeq" id="WP_076320613.1">
    <property type="nucleotide sequence ID" value="NZ_MRTF01000001.1"/>
</dbReference>
<organism evidence="5 6">
    <name type="scientific">Paenibacillus lautus</name>
    <name type="common">Bacillus lautus</name>
    <dbReference type="NCBI Taxonomy" id="1401"/>
    <lineage>
        <taxon>Bacteria</taxon>
        <taxon>Bacillati</taxon>
        <taxon>Bacillota</taxon>
        <taxon>Bacilli</taxon>
        <taxon>Bacillales</taxon>
        <taxon>Paenibacillaceae</taxon>
        <taxon>Paenibacillus</taxon>
    </lineage>
</organism>
<dbReference type="PANTHER" id="PTHR33392">
    <property type="entry name" value="POLYISOPRENYL-TEICHOIC ACID--PEPTIDOGLYCAN TEICHOIC ACID TRANSFERASE TAGU"/>
    <property type="match status" value="1"/>
</dbReference>
<protein>
    <submittedName>
        <fullName evidence="5">Transcriptional regulator</fullName>
    </submittedName>
</protein>
<reference evidence="5 6" key="1">
    <citation type="submission" date="2016-11" db="EMBL/GenBank/DDBJ databases">
        <title>Paenibacillus species isolates.</title>
        <authorList>
            <person name="Beno S.M."/>
        </authorList>
    </citation>
    <scope>NUCLEOTIDE SEQUENCE [LARGE SCALE GENOMIC DNA]</scope>
    <source>
        <strain evidence="5 6">FSL F4-0100</strain>
    </source>
</reference>
<accession>A0A1R1B7Y5</accession>
<name>A0A1R1B7Y5_PAELA</name>
<dbReference type="EMBL" id="MRTF01000001">
    <property type="protein sequence ID" value="OME96239.1"/>
    <property type="molecule type" value="Genomic_DNA"/>
</dbReference>
<sequence length="368" mass="40456">MKPTHTNLPPRAKNGGKGKKQPVPKKKKSAWKSFFKFILIVLLIAVISAAGYAGYLLLKGNEIIEKSGIDKPVAPGQSAKEKPITVLLLGTDHRPETGTYLTDVVMVATMHPETNTSTLVSLPRDTLIELEGYKASKLNAYYPRFKAAYNAAEKKEPGSGIPAEEEMKVMMSKYLGVNIDYVTVIDFQGFRDVVDTFGGVDVNVQYNMCYRDTADGTDINLTVGPQKLDGKKALDYVRYRKSSKSCSPKTKESSDFERNARQSEVLHSLLDKMKTLGGVAKVGNALDAVSDNMTTDFEQEQIRNLIATYYDIGKDDVKFMPVTGNWKSPYVYISSSELDAARQALKDELAGKHNAGEQGTEADSATTP</sequence>
<keyword evidence="3" id="KW-0472">Membrane</keyword>
<dbReference type="Proteomes" id="UP000187074">
    <property type="component" value="Unassembled WGS sequence"/>
</dbReference>
<feature type="compositionally biased region" description="Basic residues" evidence="2">
    <location>
        <begin position="14"/>
        <end position="25"/>
    </location>
</feature>
<proteinExistence type="inferred from homology"/>
<comment type="caution">
    <text evidence="5">The sequence shown here is derived from an EMBL/GenBank/DDBJ whole genome shotgun (WGS) entry which is preliminary data.</text>
</comment>
<evidence type="ECO:0000313" key="6">
    <source>
        <dbReference type="Proteomes" id="UP000187074"/>
    </source>
</evidence>
<dbReference type="OrthoDB" id="27330at2"/>
<dbReference type="AlphaFoldDB" id="A0A1R1B7Y5"/>
<evidence type="ECO:0000256" key="1">
    <source>
        <dbReference type="ARBA" id="ARBA00006068"/>
    </source>
</evidence>
<feature type="region of interest" description="Disordered" evidence="2">
    <location>
        <begin position="1"/>
        <end position="25"/>
    </location>
</feature>
<feature type="domain" description="Cell envelope-related transcriptional attenuator" evidence="4">
    <location>
        <begin position="102"/>
        <end position="274"/>
    </location>
</feature>
<dbReference type="InterPro" id="IPR004474">
    <property type="entry name" value="LytR_CpsA_psr"/>
</dbReference>
<dbReference type="Gene3D" id="3.40.630.190">
    <property type="entry name" value="LCP protein"/>
    <property type="match status" value="1"/>
</dbReference>
<evidence type="ECO:0000256" key="3">
    <source>
        <dbReference type="SAM" id="Phobius"/>
    </source>
</evidence>
<evidence type="ECO:0000313" key="5">
    <source>
        <dbReference type="EMBL" id="OME96239.1"/>
    </source>
</evidence>
<keyword evidence="3" id="KW-0812">Transmembrane</keyword>
<comment type="similarity">
    <text evidence="1">Belongs to the LytR/CpsA/Psr (LCP) family.</text>
</comment>
<dbReference type="NCBIfam" id="TIGR00350">
    <property type="entry name" value="lytR_cpsA_psr"/>
    <property type="match status" value="1"/>
</dbReference>
<dbReference type="PANTHER" id="PTHR33392:SF6">
    <property type="entry name" value="POLYISOPRENYL-TEICHOIC ACID--PEPTIDOGLYCAN TEICHOIC ACID TRANSFERASE TAGU"/>
    <property type="match status" value="1"/>
</dbReference>
<dbReference type="STRING" id="1401.BK123_01140"/>
<dbReference type="Pfam" id="PF03816">
    <property type="entry name" value="LytR_cpsA_psr"/>
    <property type="match status" value="1"/>
</dbReference>
<feature type="transmembrane region" description="Helical" evidence="3">
    <location>
        <begin position="34"/>
        <end position="58"/>
    </location>
</feature>
<evidence type="ECO:0000259" key="4">
    <source>
        <dbReference type="Pfam" id="PF03816"/>
    </source>
</evidence>
<feature type="region of interest" description="Disordered" evidence="2">
    <location>
        <begin position="349"/>
        <end position="368"/>
    </location>
</feature>
<evidence type="ECO:0000256" key="2">
    <source>
        <dbReference type="SAM" id="MobiDB-lite"/>
    </source>
</evidence>
<dbReference type="InterPro" id="IPR050922">
    <property type="entry name" value="LytR/CpsA/Psr_CW_biosynth"/>
</dbReference>
<gene>
    <name evidence="5" type="ORF">BK123_01140</name>
</gene>